<protein>
    <submittedName>
        <fullName evidence="2">Uncharacterized protein</fullName>
    </submittedName>
</protein>
<reference evidence="2" key="1">
    <citation type="submission" date="2021-02" db="EMBL/GenBank/DDBJ databases">
        <authorList>
            <person name="Dougan E. K."/>
            <person name="Rhodes N."/>
            <person name="Thang M."/>
            <person name="Chan C."/>
        </authorList>
    </citation>
    <scope>NUCLEOTIDE SEQUENCE</scope>
</reference>
<comment type="caution">
    <text evidence="2">The sequence shown here is derived from an EMBL/GenBank/DDBJ whole genome shotgun (WGS) entry which is preliminary data.</text>
</comment>
<evidence type="ECO:0000313" key="2">
    <source>
        <dbReference type="EMBL" id="CAE8603005.1"/>
    </source>
</evidence>
<accession>A0A813EPE1</accession>
<evidence type="ECO:0000313" key="3">
    <source>
        <dbReference type="Proteomes" id="UP000654075"/>
    </source>
</evidence>
<dbReference type="OMA" id="VECLSTH"/>
<dbReference type="Proteomes" id="UP000654075">
    <property type="component" value="Unassembled WGS sequence"/>
</dbReference>
<sequence length="279" mass="29023">MATSHLKARKCRLVARASILVAALLASVFGQFCLGVCFGSPVPGGGGGAGGEEGKAAPRPQHAQAAVAQMSQMEMPEAPADPLDWSVDEVRAASFMASASYAGSLCAALEAGKSGEEYSVRLAAMLAHSDGARGFFVTYLTEPSLETLADSPSGLSPLVVEALRGVDTTVITSLAIMNVAMPTATALAHEANGDLELAQNSARTARRGSRVLQVLANDQSTGPATRSELDACRAAAAAWPETAAGDTQWRPFFKRWRYGENQLRAIGEALDQVLGTTVS</sequence>
<organism evidence="2 3">
    <name type="scientific">Polarella glacialis</name>
    <name type="common">Dinoflagellate</name>
    <dbReference type="NCBI Taxonomy" id="89957"/>
    <lineage>
        <taxon>Eukaryota</taxon>
        <taxon>Sar</taxon>
        <taxon>Alveolata</taxon>
        <taxon>Dinophyceae</taxon>
        <taxon>Suessiales</taxon>
        <taxon>Suessiaceae</taxon>
        <taxon>Polarella</taxon>
    </lineage>
</organism>
<dbReference type="EMBL" id="CAJNNV010001095">
    <property type="protein sequence ID" value="CAE8584298.1"/>
    <property type="molecule type" value="Genomic_DNA"/>
</dbReference>
<gene>
    <name evidence="2" type="ORF">PGLA1383_LOCUS21232</name>
    <name evidence="1" type="ORF">PGLA1383_LOCUS3234</name>
</gene>
<evidence type="ECO:0000313" key="1">
    <source>
        <dbReference type="EMBL" id="CAE8584298.1"/>
    </source>
</evidence>
<proteinExistence type="predicted"/>
<keyword evidence="3" id="KW-1185">Reference proteome</keyword>
<dbReference type="AlphaFoldDB" id="A0A813EPE1"/>
<name>A0A813EPE1_POLGL</name>
<dbReference type="OrthoDB" id="46191at2759"/>
<dbReference type="EMBL" id="CAJNNV010014917">
    <property type="protein sequence ID" value="CAE8603005.1"/>
    <property type="molecule type" value="Genomic_DNA"/>
</dbReference>